<dbReference type="PANTHER" id="PTHR36167:SF4">
    <property type="entry name" value="FUNGAL N-TERMINAL DOMAIN-CONTAINING PROTEIN"/>
    <property type="match status" value="1"/>
</dbReference>
<feature type="region of interest" description="Disordered" evidence="1">
    <location>
        <begin position="205"/>
        <end position="240"/>
    </location>
</feature>
<dbReference type="InterPro" id="IPR039327">
    <property type="entry name" value="CON7-like"/>
</dbReference>
<evidence type="ECO:0000313" key="2">
    <source>
        <dbReference type="EMBL" id="KAL1614107.1"/>
    </source>
</evidence>
<dbReference type="Proteomes" id="UP001521116">
    <property type="component" value="Unassembled WGS sequence"/>
</dbReference>
<evidence type="ECO:0000313" key="3">
    <source>
        <dbReference type="Proteomes" id="UP001521116"/>
    </source>
</evidence>
<dbReference type="EMBL" id="JAJVDC020000426">
    <property type="protein sequence ID" value="KAL1614107.1"/>
    <property type="molecule type" value="Genomic_DNA"/>
</dbReference>
<evidence type="ECO:0008006" key="4">
    <source>
        <dbReference type="Google" id="ProtNLM"/>
    </source>
</evidence>
<name>A0ABR3S9H8_9PEZI</name>
<feature type="region of interest" description="Disordered" evidence="1">
    <location>
        <begin position="423"/>
        <end position="446"/>
    </location>
</feature>
<comment type="caution">
    <text evidence="2">The sequence shown here is derived from an EMBL/GenBank/DDBJ whole genome shotgun (WGS) entry which is preliminary data.</text>
</comment>
<reference evidence="2 3" key="1">
    <citation type="submission" date="2024-02" db="EMBL/GenBank/DDBJ databases">
        <title>De novo assembly and annotation of 12 fungi associated with fruit tree decline syndrome in Ontario, Canada.</title>
        <authorList>
            <person name="Sulman M."/>
            <person name="Ellouze W."/>
            <person name="Ilyukhin E."/>
        </authorList>
    </citation>
    <scope>NUCLEOTIDE SEQUENCE [LARGE SCALE GENOMIC DNA]</scope>
    <source>
        <strain evidence="2 3">M1-105</strain>
    </source>
</reference>
<gene>
    <name evidence="2" type="ORF">SLS56_012188</name>
</gene>
<proteinExistence type="predicted"/>
<sequence>MQSVPTAMAEVLGVAASAIEVANLGFKLSTSLYSYIETVSSADRRLREVATKVELTTAVIQEVGLIFDGPEIVALRKESAVTTAKNTLRECSSIFEEIEDAVVRSKKNKFTFPFRTSKLSALSTNLESLKSNLSLLLHVLQHAHRIASDEKARKETEDRIRERDEALKELQKQLSAGKDASTSLPPYDAGQGGGIFIGLHQQFPDQAEKDPPQKVSKITEPNGRTDEDSAAQKPTRHVTAEELESCVSGLKKLIEHIERFQKTIPVAGEPEPTNGNALLHTYAEVSKTLEEVIPRCGPAKGVKADEERVAKTAKALGSEHDTVPPVDEEGRNISLERGHPVMLASSRPAIRGKYQFEADSDEEIDLEGISDIGVSTHLLELGRATGEASVEYSESIHRISQKSDSVNDQVALNRARLDRLGGYTPIMSTNKQKVGLPTEPESQRSGDAVDELLKEWTNVYDL</sequence>
<keyword evidence="3" id="KW-1185">Reference proteome</keyword>
<protein>
    <recommendedName>
        <fullName evidence="4">Fungal N-terminal domain-containing protein</fullName>
    </recommendedName>
</protein>
<dbReference type="PANTHER" id="PTHR36167">
    <property type="entry name" value="C2H2 FINGER DOMAIN TRANSCRIPTION FACTOR (EUROFUNG)-RELATED"/>
    <property type="match status" value="1"/>
</dbReference>
<evidence type="ECO:0000256" key="1">
    <source>
        <dbReference type="SAM" id="MobiDB-lite"/>
    </source>
</evidence>
<accession>A0ABR3S9H8</accession>
<organism evidence="2 3">
    <name type="scientific">Neofusicoccum ribis</name>
    <dbReference type="NCBI Taxonomy" id="45134"/>
    <lineage>
        <taxon>Eukaryota</taxon>
        <taxon>Fungi</taxon>
        <taxon>Dikarya</taxon>
        <taxon>Ascomycota</taxon>
        <taxon>Pezizomycotina</taxon>
        <taxon>Dothideomycetes</taxon>
        <taxon>Dothideomycetes incertae sedis</taxon>
        <taxon>Botryosphaeriales</taxon>
        <taxon>Botryosphaeriaceae</taxon>
        <taxon>Neofusicoccum</taxon>
    </lineage>
</organism>